<feature type="transmembrane region" description="Helical" evidence="1">
    <location>
        <begin position="16"/>
        <end position="38"/>
    </location>
</feature>
<dbReference type="STRING" id="329726.AM1_6412"/>
<feature type="transmembrane region" description="Helical" evidence="1">
    <location>
        <begin position="44"/>
        <end position="62"/>
    </location>
</feature>
<keyword evidence="1" id="KW-0812">Transmembrane</keyword>
<feature type="transmembrane region" description="Helical" evidence="1">
    <location>
        <begin position="128"/>
        <end position="149"/>
    </location>
</feature>
<keyword evidence="1" id="KW-1133">Transmembrane helix</keyword>
<dbReference type="GO" id="GO:0005886">
    <property type="term" value="C:plasma membrane"/>
    <property type="evidence" value="ECO:0007669"/>
    <property type="project" value="TreeGrafter"/>
</dbReference>
<dbReference type="eggNOG" id="COG3247">
    <property type="taxonomic scope" value="Bacteria"/>
</dbReference>
<organism evidence="2 3">
    <name type="scientific">Acaryochloris marina (strain MBIC 11017)</name>
    <dbReference type="NCBI Taxonomy" id="329726"/>
    <lineage>
        <taxon>Bacteria</taxon>
        <taxon>Bacillati</taxon>
        <taxon>Cyanobacteriota</taxon>
        <taxon>Cyanophyceae</taxon>
        <taxon>Acaryochloridales</taxon>
        <taxon>Acaryochloridaceae</taxon>
        <taxon>Acaryochloris</taxon>
    </lineage>
</organism>
<feature type="transmembrane region" description="Helical" evidence="1">
    <location>
        <begin position="71"/>
        <end position="91"/>
    </location>
</feature>
<feature type="transmembrane region" description="Helical" evidence="1">
    <location>
        <begin position="97"/>
        <end position="116"/>
    </location>
</feature>
<dbReference type="Proteomes" id="UP000000268">
    <property type="component" value="Chromosome"/>
</dbReference>
<dbReference type="RefSeq" id="WP_012165287.1">
    <property type="nucleotide sequence ID" value="NC_009925.1"/>
</dbReference>
<dbReference type="Pfam" id="PF03729">
    <property type="entry name" value="DUF308"/>
    <property type="match status" value="1"/>
</dbReference>
<proteinExistence type="predicted"/>
<protein>
    <submittedName>
        <fullName evidence="2">Membrane protein, putative</fullName>
    </submittedName>
</protein>
<keyword evidence="3" id="KW-1185">Reference proteome</keyword>
<feature type="transmembrane region" description="Helical" evidence="1">
    <location>
        <begin position="155"/>
        <end position="177"/>
    </location>
</feature>
<dbReference type="AlphaFoldDB" id="B0C604"/>
<dbReference type="OrthoDB" id="571957at2"/>
<gene>
    <name evidence="2" type="ordered locus">AM1_6412</name>
</gene>
<accession>B0C604</accession>
<dbReference type="PANTHER" id="PTHR34989:SF1">
    <property type="entry name" value="PROTEIN HDED"/>
    <property type="match status" value="1"/>
</dbReference>
<dbReference type="KEGG" id="amr:AM1_6412"/>
<dbReference type="InterPro" id="IPR052712">
    <property type="entry name" value="Acid_resist_chaperone_HdeD"/>
</dbReference>
<dbReference type="PANTHER" id="PTHR34989">
    <property type="entry name" value="PROTEIN HDED"/>
    <property type="match status" value="1"/>
</dbReference>
<sequence length="193" mass="20816">MSNQDIQKSQPSFGKWSIALGTLLVVLGFVAITMPFVSTLATELVIAGVFFSSGIIQLIYAYQSRTNVKSLAFKLLLGAGYIGSSLLLLFYPLQGVLSLTFAVGTFILIEGILQAMMAIRMREEESGWYWTLGSGVFAVVFGLSIMLGWPADSAWILGLLIGLNLMSDGWPMVVFGLTDTDLFGSGPQQPQAS</sequence>
<dbReference type="HOGENOM" id="CLU_091585_2_1_3"/>
<dbReference type="EMBL" id="CP000828">
    <property type="protein sequence ID" value="ABW31341.1"/>
    <property type="molecule type" value="Genomic_DNA"/>
</dbReference>
<dbReference type="InterPro" id="IPR005325">
    <property type="entry name" value="DUF308_memb"/>
</dbReference>
<reference evidence="2 3" key="1">
    <citation type="journal article" date="2008" name="Proc. Natl. Acad. Sci. U.S.A.">
        <title>Niche adaptation and genome expansion in the chlorophyll d-producing cyanobacterium Acaryochloris marina.</title>
        <authorList>
            <person name="Swingley W.D."/>
            <person name="Chen M."/>
            <person name="Cheung P.C."/>
            <person name="Conrad A.L."/>
            <person name="Dejesa L.C."/>
            <person name="Hao J."/>
            <person name="Honchak B.M."/>
            <person name="Karbach L.E."/>
            <person name="Kurdoglu A."/>
            <person name="Lahiri S."/>
            <person name="Mastrian S.D."/>
            <person name="Miyashita H."/>
            <person name="Page L."/>
            <person name="Ramakrishna P."/>
            <person name="Satoh S."/>
            <person name="Sattley W.M."/>
            <person name="Shimada Y."/>
            <person name="Taylor H.L."/>
            <person name="Tomo T."/>
            <person name="Tsuchiya T."/>
            <person name="Wang Z.T."/>
            <person name="Raymond J."/>
            <person name="Mimuro M."/>
            <person name="Blankenship R.E."/>
            <person name="Touchman J.W."/>
        </authorList>
    </citation>
    <scope>NUCLEOTIDE SEQUENCE [LARGE SCALE GENOMIC DNA]</scope>
    <source>
        <strain evidence="3">MBIC 11017</strain>
    </source>
</reference>
<keyword evidence="1" id="KW-0472">Membrane</keyword>
<evidence type="ECO:0000256" key="1">
    <source>
        <dbReference type="SAM" id="Phobius"/>
    </source>
</evidence>
<evidence type="ECO:0000313" key="2">
    <source>
        <dbReference type="EMBL" id="ABW31341.1"/>
    </source>
</evidence>
<evidence type="ECO:0000313" key="3">
    <source>
        <dbReference type="Proteomes" id="UP000000268"/>
    </source>
</evidence>
<name>B0C604_ACAM1</name>